<dbReference type="STRING" id="2903.R1DFA7"/>
<dbReference type="InterPro" id="IPR003822">
    <property type="entry name" value="PAH"/>
</dbReference>
<reference evidence="6" key="1">
    <citation type="journal article" date="2013" name="Nature">
        <title>Pan genome of the phytoplankton Emiliania underpins its global distribution.</title>
        <authorList>
            <person name="Read B.A."/>
            <person name="Kegel J."/>
            <person name="Klute M.J."/>
            <person name="Kuo A."/>
            <person name="Lefebvre S.C."/>
            <person name="Maumus F."/>
            <person name="Mayer C."/>
            <person name="Miller J."/>
            <person name="Monier A."/>
            <person name="Salamov A."/>
            <person name="Young J."/>
            <person name="Aguilar M."/>
            <person name="Claverie J.M."/>
            <person name="Frickenhaus S."/>
            <person name="Gonzalez K."/>
            <person name="Herman E.K."/>
            <person name="Lin Y.C."/>
            <person name="Napier J."/>
            <person name="Ogata H."/>
            <person name="Sarno A.F."/>
            <person name="Shmutz J."/>
            <person name="Schroeder D."/>
            <person name="de Vargas C."/>
            <person name="Verret F."/>
            <person name="von Dassow P."/>
            <person name="Valentin K."/>
            <person name="Van de Peer Y."/>
            <person name="Wheeler G."/>
            <person name="Dacks J.B."/>
            <person name="Delwiche C.F."/>
            <person name="Dyhrman S.T."/>
            <person name="Glockner G."/>
            <person name="John U."/>
            <person name="Richards T."/>
            <person name="Worden A.Z."/>
            <person name="Zhang X."/>
            <person name="Grigoriev I.V."/>
            <person name="Allen A.E."/>
            <person name="Bidle K."/>
            <person name="Borodovsky M."/>
            <person name="Bowler C."/>
            <person name="Brownlee C."/>
            <person name="Cock J.M."/>
            <person name="Elias M."/>
            <person name="Gladyshev V.N."/>
            <person name="Groth M."/>
            <person name="Guda C."/>
            <person name="Hadaegh A."/>
            <person name="Iglesias-Rodriguez M.D."/>
            <person name="Jenkins J."/>
            <person name="Jones B.M."/>
            <person name="Lawson T."/>
            <person name="Leese F."/>
            <person name="Lindquist E."/>
            <person name="Lobanov A."/>
            <person name="Lomsadze A."/>
            <person name="Malik S.B."/>
            <person name="Marsh M.E."/>
            <person name="Mackinder L."/>
            <person name="Mock T."/>
            <person name="Mueller-Roeber B."/>
            <person name="Pagarete A."/>
            <person name="Parker M."/>
            <person name="Probert I."/>
            <person name="Quesneville H."/>
            <person name="Raines C."/>
            <person name="Rensing S.A."/>
            <person name="Riano-Pachon D.M."/>
            <person name="Richier S."/>
            <person name="Rokitta S."/>
            <person name="Shiraiwa Y."/>
            <person name="Soanes D.M."/>
            <person name="van der Giezen M."/>
            <person name="Wahlund T.M."/>
            <person name="Williams B."/>
            <person name="Wilson W."/>
            <person name="Wolfe G."/>
            <person name="Wurch L.L."/>
        </authorList>
    </citation>
    <scope>NUCLEOTIDE SEQUENCE</scope>
</reference>
<sequence>MAARFGAESKVEPTAQGIRSPPRPLLRRRSTIKLLYGPGIASPGLALSQDTFLDIMKEFKAQSIDTPGVIDRVLQLFHGHRELILGFNNFEYKIEFSDDEKAPRVQLKFTRVYVWIRESAA</sequence>
<accession>A0A0D3KEJ3</accession>
<dbReference type="InterPro" id="IPR036600">
    <property type="entry name" value="PAH_sf"/>
</dbReference>
<dbReference type="HOGENOM" id="CLU_2042485_0_0_1"/>
<evidence type="ECO:0000256" key="4">
    <source>
        <dbReference type="SAM" id="MobiDB-lite"/>
    </source>
</evidence>
<evidence type="ECO:0000313" key="5">
    <source>
        <dbReference type="EnsemblProtists" id="EOD34178"/>
    </source>
</evidence>
<dbReference type="PANTHER" id="PTHR12346">
    <property type="entry name" value="SIN3B-RELATED"/>
    <property type="match status" value="1"/>
</dbReference>
<evidence type="ECO:0000313" key="6">
    <source>
        <dbReference type="Proteomes" id="UP000013827"/>
    </source>
</evidence>
<dbReference type="PANTHER" id="PTHR12346:SF0">
    <property type="entry name" value="SIN3A, ISOFORM G"/>
    <property type="match status" value="1"/>
</dbReference>
<dbReference type="PaxDb" id="2903-EOD34178"/>
<dbReference type="EnsemblProtists" id="EOD34178">
    <property type="protein sequence ID" value="EOD34178"/>
    <property type="gene ID" value="EMIHUDRAFT_201811"/>
</dbReference>
<feature type="region of interest" description="Disordered" evidence="4">
    <location>
        <begin position="1"/>
        <end position="23"/>
    </location>
</feature>
<keyword evidence="2" id="KW-0678">Repressor</keyword>
<comment type="subcellular location">
    <subcellularLocation>
        <location evidence="1">Nucleus</location>
    </subcellularLocation>
</comment>
<proteinExistence type="predicted"/>
<dbReference type="SUPFAM" id="SSF47762">
    <property type="entry name" value="PAH2 domain"/>
    <property type="match status" value="1"/>
</dbReference>
<organism evidence="5 6">
    <name type="scientific">Emiliania huxleyi (strain CCMP1516)</name>
    <dbReference type="NCBI Taxonomy" id="280463"/>
    <lineage>
        <taxon>Eukaryota</taxon>
        <taxon>Haptista</taxon>
        <taxon>Haptophyta</taxon>
        <taxon>Prymnesiophyceae</taxon>
        <taxon>Isochrysidales</taxon>
        <taxon>Noelaerhabdaceae</taxon>
        <taxon>Emiliania</taxon>
    </lineage>
</organism>
<dbReference type="GO" id="GO:0000122">
    <property type="term" value="P:negative regulation of transcription by RNA polymerase II"/>
    <property type="evidence" value="ECO:0007669"/>
    <property type="project" value="TreeGrafter"/>
</dbReference>
<dbReference type="GO" id="GO:0000118">
    <property type="term" value="C:histone deacetylase complex"/>
    <property type="evidence" value="ECO:0007669"/>
    <property type="project" value="TreeGrafter"/>
</dbReference>
<keyword evidence="6" id="KW-1185">Reference proteome</keyword>
<dbReference type="RefSeq" id="XP_005786607.1">
    <property type="nucleotide sequence ID" value="XM_005786550.1"/>
</dbReference>
<dbReference type="Gene3D" id="1.20.1160.11">
    <property type="entry name" value="Paired amphipathic helix"/>
    <property type="match status" value="1"/>
</dbReference>
<dbReference type="GeneID" id="17279449"/>
<keyword evidence="3" id="KW-0539">Nucleus</keyword>
<name>A0A0D3KEJ3_EMIH1</name>
<dbReference type="KEGG" id="ehx:EMIHUDRAFT_201811"/>
<evidence type="ECO:0000256" key="1">
    <source>
        <dbReference type="ARBA" id="ARBA00004123"/>
    </source>
</evidence>
<evidence type="ECO:0000256" key="3">
    <source>
        <dbReference type="ARBA" id="ARBA00023242"/>
    </source>
</evidence>
<protein>
    <submittedName>
        <fullName evidence="5">Uncharacterized protein</fullName>
    </submittedName>
</protein>
<evidence type="ECO:0000256" key="2">
    <source>
        <dbReference type="ARBA" id="ARBA00022491"/>
    </source>
</evidence>
<dbReference type="GO" id="GO:0003714">
    <property type="term" value="F:transcription corepressor activity"/>
    <property type="evidence" value="ECO:0007669"/>
    <property type="project" value="InterPro"/>
</dbReference>
<dbReference type="eggNOG" id="KOG4204">
    <property type="taxonomic scope" value="Eukaryota"/>
</dbReference>
<dbReference type="Proteomes" id="UP000013827">
    <property type="component" value="Unassembled WGS sequence"/>
</dbReference>
<dbReference type="InterPro" id="IPR039774">
    <property type="entry name" value="Sin3-like"/>
</dbReference>
<dbReference type="GO" id="GO:0000785">
    <property type="term" value="C:chromatin"/>
    <property type="evidence" value="ECO:0007669"/>
    <property type="project" value="TreeGrafter"/>
</dbReference>
<dbReference type="Pfam" id="PF02671">
    <property type="entry name" value="PAH"/>
    <property type="match status" value="1"/>
</dbReference>
<reference evidence="5" key="2">
    <citation type="submission" date="2024-10" db="UniProtKB">
        <authorList>
            <consortium name="EnsemblProtists"/>
        </authorList>
    </citation>
    <scope>IDENTIFICATION</scope>
</reference>
<dbReference type="AlphaFoldDB" id="A0A0D3KEJ3"/>